<dbReference type="InterPro" id="IPR036513">
    <property type="entry name" value="STAS_dom_sf"/>
</dbReference>
<reference evidence="4 5" key="1">
    <citation type="submission" date="2020-08" db="EMBL/GenBank/DDBJ databases">
        <title>Genomic Encyclopedia of Type Strains, Phase IV (KMG-IV): sequencing the most valuable type-strain genomes for metagenomic binning, comparative biology and taxonomic classification.</title>
        <authorList>
            <person name="Goeker M."/>
        </authorList>
    </citation>
    <scope>NUCLEOTIDE SEQUENCE [LARGE SCALE GENOMIC DNA]</scope>
    <source>
        <strain evidence="4 5">DSM 102983</strain>
    </source>
</reference>
<sequence length="244" mass="27258">MEREIIIANDLSEIINVTRFIESAGVSLCISSNMTRRVCLAIEEAISNIIHHAYPSKEKSDIKLKLSHVNGDITCMITHNGLNSDPTVPFIDTDKSSLETLITGGQEFFLIFKTMDEVAFHSNGSQSFLMLTKRVEIGLEEEGSFNTNICRVAGGAIITIEGRLDTVNARKFEFALQPLLENCAIEIILNCEDLTYISSSGLRCFILMQKKVSSQHGQLIMKNMQPEIRKIFDMTGCSSLFNIR</sequence>
<comment type="caution">
    <text evidence="4">The sequence shown here is derived from an EMBL/GenBank/DDBJ whole genome shotgun (WGS) entry which is preliminary data.</text>
</comment>
<accession>A0ABR6KGI5</accession>
<dbReference type="SUPFAM" id="SSF52091">
    <property type="entry name" value="SpoIIaa-like"/>
    <property type="match status" value="1"/>
</dbReference>
<dbReference type="InterPro" id="IPR002645">
    <property type="entry name" value="STAS_dom"/>
</dbReference>
<dbReference type="Gene3D" id="3.30.750.24">
    <property type="entry name" value="STAS domain"/>
    <property type="match status" value="1"/>
</dbReference>
<dbReference type="InterPro" id="IPR036890">
    <property type="entry name" value="HATPase_C_sf"/>
</dbReference>
<dbReference type="InterPro" id="IPR003594">
    <property type="entry name" value="HATPase_dom"/>
</dbReference>
<dbReference type="CDD" id="cd07043">
    <property type="entry name" value="STAS_anti-anti-sigma_factors"/>
    <property type="match status" value="1"/>
</dbReference>
<proteinExistence type="inferred from homology"/>
<dbReference type="PANTHER" id="PTHR33495:SF2">
    <property type="entry name" value="ANTI-SIGMA FACTOR ANTAGONIST TM_1081-RELATED"/>
    <property type="match status" value="1"/>
</dbReference>
<dbReference type="Gene3D" id="3.30.565.10">
    <property type="entry name" value="Histidine kinase-like ATPase, C-terminal domain"/>
    <property type="match status" value="1"/>
</dbReference>
<dbReference type="EMBL" id="JACHOC010000001">
    <property type="protein sequence ID" value="MBB4620423.1"/>
    <property type="molecule type" value="Genomic_DNA"/>
</dbReference>
<dbReference type="PANTHER" id="PTHR33495">
    <property type="entry name" value="ANTI-SIGMA FACTOR ANTAGONIST TM_1081-RELATED-RELATED"/>
    <property type="match status" value="1"/>
</dbReference>
<evidence type="ECO:0000256" key="1">
    <source>
        <dbReference type="ARBA" id="ARBA00009013"/>
    </source>
</evidence>
<organism evidence="4 5">
    <name type="scientific">Parabacteroides faecis</name>
    <dbReference type="NCBI Taxonomy" id="1217282"/>
    <lineage>
        <taxon>Bacteria</taxon>
        <taxon>Pseudomonadati</taxon>
        <taxon>Bacteroidota</taxon>
        <taxon>Bacteroidia</taxon>
        <taxon>Bacteroidales</taxon>
        <taxon>Tannerellaceae</taxon>
        <taxon>Parabacteroides</taxon>
    </lineage>
</organism>
<evidence type="ECO:0000256" key="2">
    <source>
        <dbReference type="RuleBase" id="RU003749"/>
    </source>
</evidence>
<dbReference type="Proteomes" id="UP000533637">
    <property type="component" value="Unassembled WGS sequence"/>
</dbReference>
<name>A0ABR6KGI5_9BACT</name>
<evidence type="ECO:0000313" key="5">
    <source>
        <dbReference type="Proteomes" id="UP000533637"/>
    </source>
</evidence>
<dbReference type="CDD" id="cd16936">
    <property type="entry name" value="HATPase_RsbW-like"/>
    <property type="match status" value="1"/>
</dbReference>
<evidence type="ECO:0000313" key="4">
    <source>
        <dbReference type="EMBL" id="MBB4620423.1"/>
    </source>
</evidence>
<dbReference type="Pfam" id="PF13581">
    <property type="entry name" value="HATPase_c_2"/>
    <property type="match status" value="1"/>
</dbReference>
<comment type="similarity">
    <text evidence="1 2">Belongs to the anti-sigma-factor antagonist family.</text>
</comment>
<gene>
    <name evidence="4" type="ORF">GGQ57_000297</name>
</gene>
<evidence type="ECO:0000259" key="3">
    <source>
        <dbReference type="PROSITE" id="PS50801"/>
    </source>
</evidence>
<dbReference type="PROSITE" id="PS50801">
    <property type="entry name" value="STAS"/>
    <property type="match status" value="1"/>
</dbReference>
<feature type="domain" description="STAS" evidence="3">
    <location>
        <begin position="145"/>
        <end position="244"/>
    </location>
</feature>
<dbReference type="Pfam" id="PF01740">
    <property type="entry name" value="STAS"/>
    <property type="match status" value="1"/>
</dbReference>
<keyword evidence="5" id="KW-1185">Reference proteome</keyword>
<dbReference type="RefSeq" id="WP_183668491.1">
    <property type="nucleotide sequence ID" value="NZ_BMPB01000006.1"/>
</dbReference>
<protein>
    <recommendedName>
        <fullName evidence="2">Anti-sigma factor antagonist</fullName>
    </recommendedName>
</protein>
<dbReference type="NCBIfam" id="TIGR00377">
    <property type="entry name" value="ant_ant_sig"/>
    <property type="match status" value="1"/>
</dbReference>
<dbReference type="InterPro" id="IPR003658">
    <property type="entry name" value="Anti-sigma_ant"/>
</dbReference>